<dbReference type="GO" id="GO:0046917">
    <property type="term" value="F:triphosphoribosyl-dephospho-CoA synthase activity"/>
    <property type="evidence" value="ECO:0007669"/>
    <property type="project" value="UniProtKB-EC"/>
</dbReference>
<proteinExistence type="predicted"/>
<evidence type="ECO:0000256" key="2">
    <source>
        <dbReference type="ARBA" id="ARBA00012074"/>
    </source>
</evidence>
<gene>
    <name evidence="6" type="ordered locus">Taci_0595</name>
</gene>
<dbReference type="EC" id="2.4.2.52" evidence="2"/>
<dbReference type="GO" id="GO:0005524">
    <property type="term" value="F:ATP binding"/>
    <property type="evidence" value="ECO:0007669"/>
    <property type="project" value="UniProtKB-KW"/>
</dbReference>
<evidence type="ECO:0000256" key="5">
    <source>
        <dbReference type="ARBA" id="ARBA00022840"/>
    </source>
</evidence>
<keyword evidence="6" id="KW-0328">Glycosyltransferase</keyword>
<evidence type="ECO:0000256" key="3">
    <source>
        <dbReference type="ARBA" id="ARBA00022679"/>
    </source>
</evidence>
<keyword evidence="4" id="KW-0547">Nucleotide-binding</keyword>
<dbReference type="Proteomes" id="UP000002030">
    <property type="component" value="Chromosome"/>
</dbReference>
<dbReference type="KEGG" id="tai:Taci_0595"/>
<keyword evidence="3 6" id="KW-0808">Transferase</keyword>
<dbReference type="RefSeq" id="WP_012869347.1">
    <property type="nucleotide sequence ID" value="NC_013522.1"/>
</dbReference>
<reference evidence="6 7" key="1">
    <citation type="journal article" date="2009" name="Stand. Genomic Sci.">
        <title>Complete genome sequence of Thermanaerovibrio acidaminovorans type strain (Su883).</title>
        <authorList>
            <person name="Chovatia M."/>
            <person name="Sikorski J."/>
            <person name="Schroder M."/>
            <person name="Lapidus A."/>
            <person name="Nolan M."/>
            <person name="Tice H."/>
            <person name="Glavina Del Rio T."/>
            <person name="Copeland A."/>
            <person name="Cheng J.F."/>
            <person name="Lucas S."/>
            <person name="Chen F."/>
            <person name="Bruce D."/>
            <person name="Goodwin L."/>
            <person name="Pitluck S."/>
            <person name="Ivanova N."/>
            <person name="Mavromatis K."/>
            <person name="Ovchinnikova G."/>
            <person name="Pati A."/>
            <person name="Chen A."/>
            <person name="Palaniappan K."/>
            <person name="Land M."/>
            <person name="Hauser L."/>
            <person name="Chang Y.J."/>
            <person name="Jeffries C.D."/>
            <person name="Chain P."/>
            <person name="Saunders E."/>
            <person name="Detter J.C."/>
            <person name="Brettin T."/>
            <person name="Rohde M."/>
            <person name="Goker M."/>
            <person name="Spring S."/>
            <person name="Bristow J."/>
            <person name="Markowitz V."/>
            <person name="Hugenholtz P."/>
            <person name="Kyrpides N.C."/>
            <person name="Klenk H.P."/>
            <person name="Eisen J.A."/>
        </authorList>
    </citation>
    <scope>NUCLEOTIDE SEQUENCE [LARGE SCALE GENOMIC DNA]</scope>
    <source>
        <strain evidence="7">ATCC 49978 / DSM 6589 / Su883</strain>
    </source>
</reference>
<dbReference type="GO" id="GO:0051191">
    <property type="term" value="P:prosthetic group biosynthetic process"/>
    <property type="evidence" value="ECO:0007669"/>
    <property type="project" value="TreeGrafter"/>
</dbReference>
<dbReference type="InterPro" id="IPR002736">
    <property type="entry name" value="CitG"/>
</dbReference>
<dbReference type="GO" id="GO:0016757">
    <property type="term" value="F:glycosyltransferase activity"/>
    <property type="evidence" value="ECO:0007669"/>
    <property type="project" value="UniProtKB-KW"/>
</dbReference>
<comment type="catalytic activity">
    <reaction evidence="1">
        <text>3'-dephospho-CoA + ATP = 2'-(5''-triphospho-alpha-D-ribosyl)-3'-dephospho-CoA + adenine</text>
        <dbReference type="Rhea" id="RHEA:15117"/>
        <dbReference type="ChEBI" id="CHEBI:16708"/>
        <dbReference type="ChEBI" id="CHEBI:30616"/>
        <dbReference type="ChEBI" id="CHEBI:57328"/>
        <dbReference type="ChEBI" id="CHEBI:61378"/>
        <dbReference type="EC" id="2.4.2.52"/>
    </reaction>
</comment>
<evidence type="ECO:0000313" key="6">
    <source>
        <dbReference type="EMBL" id="ACZ18831.1"/>
    </source>
</evidence>
<dbReference type="OrthoDB" id="114886at2"/>
<evidence type="ECO:0000256" key="1">
    <source>
        <dbReference type="ARBA" id="ARBA00001210"/>
    </source>
</evidence>
<dbReference type="EMBL" id="CP001818">
    <property type="protein sequence ID" value="ACZ18831.1"/>
    <property type="molecule type" value="Genomic_DNA"/>
</dbReference>
<protein>
    <recommendedName>
        <fullName evidence="2">triphosphoribosyl-dephospho-CoA synthase</fullName>
        <ecNumber evidence="2">2.4.2.52</ecNumber>
    </recommendedName>
</protein>
<dbReference type="Gene3D" id="1.10.4200.10">
    <property type="entry name" value="Triphosphoribosyl-dephospho-CoA protein"/>
    <property type="match status" value="1"/>
</dbReference>
<keyword evidence="7" id="KW-1185">Reference proteome</keyword>
<dbReference type="AlphaFoldDB" id="D1B978"/>
<dbReference type="Pfam" id="PF01874">
    <property type="entry name" value="CitG"/>
    <property type="match status" value="1"/>
</dbReference>
<dbReference type="PANTHER" id="PTHR30201">
    <property type="entry name" value="TRIPHOSPHORIBOSYL-DEPHOSPHO-COA SYNTHASE"/>
    <property type="match status" value="1"/>
</dbReference>
<dbReference type="PATRIC" id="fig|525903.6.peg.601"/>
<dbReference type="STRING" id="525903.Taci_0595"/>
<evidence type="ECO:0000256" key="4">
    <source>
        <dbReference type="ARBA" id="ARBA00022741"/>
    </source>
</evidence>
<dbReference type="HOGENOM" id="CLU_056179_1_0_0"/>
<dbReference type="PANTHER" id="PTHR30201:SF2">
    <property type="entry name" value="2-(5''-TRIPHOSPHORIBOSYL)-3'-DEPHOSPHOCOENZYME-A SYNTHASE"/>
    <property type="match status" value="1"/>
</dbReference>
<keyword evidence="5" id="KW-0067">ATP-binding</keyword>
<sequence length="317" mass="34465">MAEDPMGVRWLARSLGALAAWAATTEVLVAPKPGLVDPLDRGAHLDMDWVTFLHSSSALAPLWEEQAMAGLLGLQGEEALKAMRPVGLRMEEAMFKATGGVNTHKGLIFALSLWLYGAGRCAREGRPPEPKEVAFRAAEPVMGAVDRELRPLKEGRLPGRELTHGERLYLEHGVTGIRGEAEGGFPTVVRHICPTISGWLSRGATLNDASIAGLLAAMGTCQDSNVIHRGGYQLWRGPYREAALRALGEFDPLAGDYSPILRLDLRLKELRVSPGGAADLLACGLFALGLRRHLVDNPKIVNYNFDLHRIDRRGVMS</sequence>
<name>D1B978_THEAS</name>
<organism evidence="6 7">
    <name type="scientific">Thermanaerovibrio acidaminovorans (strain ATCC 49978 / DSM 6589 / Su883)</name>
    <name type="common">Selenomonas acidaminovorans</name>
    <dbReference type="NCBI Taxonomy" id="525903"/>
    <lineage>
        <taxon>Bacteria</taxon>
        <taxon>Thermotogati</taxon>
        <taxon>Synergistota</taxon>
        <taxon>Synergistia</taxon>
        <taxon>Synergistales</taxon>
        <taxon>Synergistaceae</taxon>
        <taxon>Thermanaerovibrio</taxon>
    </lineage>
</organism>
<evidence type="ECO:0000313" key="7">
    <source>
        <dbReference type="Proteomes" id="UP000002030"/>
    </source>
</evidence>
<accession>D1B978</accession>
<dbReference type="eggNOG" id="COG1767">
    <property type="taxonomic scope" value="Bacteria"/>
</dbReference>
<dbReference type="EnsemblBacteria" id="ACZ18831">
    <property type="protein sequence ID" value="ACZ18831"/>
    <property type="gene ID" value="Taci_0595"/>
</dbReference>